<comment type="similarity">
    <text evidence="1">Belongs to the sigma-70 factor family. ECF subfamily.</text>
</comment>
<dbReference type="Gene3D" id="1.10.10.10">
    <property type="entry name" value="Winged helix-like DNA-binding domain superfamily/Winged helix DNA-binding domain"/>
    <property type="match status" value="1"/>
</dbReference>
<dbReference type="PRINTS" id="PR00038">
    <property type="entry name" value="HTHLUXR"/>
</dbReference>
<keyword evidence="3" id="KW-0731">Sigma factor</keyword>
<dbReference type="InterPro" id="IPR007627">
    <property type="entry name" value="RNA_pol_sigma70_r2"/>
</dbReference>
<evidence type="ECO:0000259" key="5">
    <source>
        <dbReference type="SMART" id="SM00421"/>
    </source>
</evidence>
<dbReference type="Pfam" id="PF08281">
    <property type="entry name" value="Sigma70_r4_2"/>
    <property type="match status" value="1"/>
</dbReference>
<feature type="domain" description="HTH luxR-type" evidence="5">
    <location>
        <begin position="128"/>
        <end position="185"/>
    </location>
</feature>
<dbReference type="InterPro" id="IPR000792">
    <property type="entry name" value="Tscrpt_reg_LuxR_C"/>
</dbReference>
<gene>
    <name evidence="6" type="ORF">SAMN04515674_10138</name>
</gene>
<dbReference type="Pfam" id="PF04542">
    <property type="entry name" value="Sigma70_r2"/>
    <property type="match status" value="1"/>
</dbReference>
<dbReference type="InterPro" id="IPR013324">
    <property type="entry name" value="RNA_pol_sigma_r3/r4-like"/>
</dbReference>
<keyword evidence="7" id="KW-1185">Reference proteome</keyword>
<dbReference type="InterPro" id="IPR036388">
    <property type="entry name" value="WH-like_DNA-bd_sf"/>
</dbReference>
<dbReference type="SUPFAM" id="SSF88659">
    <property type="entry name" value="Sigma3 and sigma4 domains of RNA polymerase sigma factors"/>
    <property type="match status" value="1"/>
</dbReference>
<dbReference type="SUPFAM" id="SSF88946">
    <property type="entry name" value="Sigma2 domain of RNA polymerase sigma factors"/>
    <property type="match status" value="1"/>
</dbReference>
<name>A0A1I5LZQ5_9BACT</name>
<reference evidence="6 7" key="1">
    <citation type="submission" date="2016-10" db="EMBL/GenBank/DDBJ databases">
        <authorList>
            <person name="de Groot N.N."/>
        </authorList>
    </citation>
    <scope>NUCLEOTIDE SEQUENCE [LARGE SCALE GENOMIC DNA]</scope>
    <source>
        <strain evidence="7">E92,LMG 26720,CCM 7988</strain>
    </source>
</reference>
<dbReference type="EMBL" id="FOXH01000001">
    <property type="protein sequence ID" value="SFP02653.1"/>
    <property type="molecule type" value="Genomic_DNA"/>
</dbReference>
<organism evidence="6 7">
    <name type="scientific">Pseudarcicella hirudinis</name>
    <dbReference type="NCBI Taxonomy" id="1079859"/>
    <lineage>
        <taxon>Bacteria</taxon>
        <taxon>Pseudomonadati</taxon>
        <taxon>Bacteroidota</taxon>
        <taxon>Cytophagia</taxon>
        <taxon>Cytophagales</taxon>
        <taxon>Flectobacillaceae</taxon>
        <taxon>Pseudarcicella</taxon>
    </lineage>
</organism>
<dbReference type="GO" id="GO:0003677">
    <property type="term" value="F:DNA binding"/>
    <property type="evidence" value="ECO:0007669"/>
    <property type="project" value="InterPro"/>
</dbReference>
<dbReference type="InterPro" id="IPR013325">
    <property type="entry name" value="RNA_pol_sigma_r2"/>
</dbReference>
<evidence type="ECO:0000256" key="2">
    <source>
        <dbReference type="ARBA" id="ARBA00023015"/>
    </source>
</evidence>
<sequence length="191" mass="22699">MFRAYTDSELIALVKSNEVKAFDELYRRYFNKLYNHAYEKLHDRFMAQETVQDLFVEFWQKRHEIEISQSVPAYLFISIRNLAINQLKKQLAYQKHTEKFSLLKGDSTNETNEQIAINDLQESYHQALAHLPEKCREVFTLSRNGYSNVEIAEKLGISPKTVEQHITKALRIMRLLLKTHMNLLWLFLFVK</sequence>
<accession>A0A1I5LZQ5</accession>
<keyword evidence="2" id="KW-0805">Transcription regulation</keyword>
<dbReference type="STRING" id="1079859.SAMN04515674_10138"/>
<proteinExistence type="inferred from homology"/>
<dbReference type="InterPro" id="IPR013249">
    <property type="entry name" value="RNA_pol_sigma70_r4_t2"/>
</dbReference>
<evidence type="ECO:0000256" key="3">
    <source>
        <dbReference type="ARBA" id="ARBA00023082"/>
    </source>
</evidence>
<dbReference type="GO" id="GO:0016987">
    <property type="term" value="F:sigma factor activity"/>
    <property type="evidence" value="ECO:0007669"/>
    <property type="project" value="UniProtKB-KW"/>
</dbReference>
<dbReference type="InterPro" id="IPR039425">
    <property type="entry name" value="RNA_pol_sigma-70-like"/>
</dbReference>
<keyword evidence="4" id="KW-0804">Transcription</keyword>
<dbReference type="AlphaFoldDB" id="A0A1I5LZQ5"/>
<dbReference type="InterPro" id="IPR014327">
    <property type="entry name" value="RNA_pol_sigma70_bacteroid"/>
</dbReference>
<evidence type="ECO:0000256" key="1">
    <source>
        <dbReference type="ARBA" id="ARBA00010641"/>
    </source>
</evidence>
<dbReference type="PANTHER" id="PTHR43133:SF46">
    <property type="entry name" value="RNA POLYMERASE SIGMA-70 FACTOR ECF SUBFAMILY"/>
    <property type="match status" value="1"/>
</dbReference>
<dbReference type="NCBIfam" id="TIGR02937">
    <property type="entry name" value="sigma70-ECF"/>
    <property type="match status" value="1"/>
</dbReference>
<evidence type="ECO:0000313" key="6">
    <source>
        <dbReference type="EMBL" id="SFP02653.1"/>
    </source>
</evidence>
<dbReference type="GO" id="GO:0006352">
    <property type="term" value="P:DNA-templated transcription initiation"/>
    <property type="evidence" value="ECO:0007669"/>
    <property type="project" value="InterPro"/>
</dbReference>
<dbReference type="NCBIfam" id="TIGR02985">
    <property type="entry name" value="Sig70_bacteroi1"/>
    <property type="match status" value="1"/>
</dbReference>
<dbReference type="InterPro" id="IPR014284">
    <property type="entry name" value="RNA_pol_sigma-70_dom"/>
</dbReference>
<evidence type="ECO:0000313" key="7">
    <source>
        <dbReference type="Proteomes" id="UP000199306"/>
    </source>
</evidence>
<dbReference type="Gene3D" id="1.10.1740.10">
    <property type="match status" value="1"/>
</dbReference>
<evidence type="ECO:0000256" key="4">
    <source>
        <dbReference type="ARBA" id="ARBA00023163"/>
    </source>
</evidence>
<dbReference type="PANTHER" id="PTHR43133">
    <property type="entry name" value="RNA POLYMERASE ECF-TYPE SIGMA FACTO"/>
    <property type="match status" value="1"/>
</dbReference>
<protein>
    <submittedName>
        <fullName evidence="6">RNA polymerase sigma-70 factor, ECF subfamily</fullName>
    </submittedName>
</protein>
<dbReference type="Proteomes" id="UP000199306">
    <property type="component" value="Unassembled WGS sequence"/>
</dbReference>
<dbReference type="SMART" id="SM00421">
    <property type="entry name" value="HTH_LUXR"/>
    <property type="match status" value="1"/>
</dbReference>